<protein>
    <submittedName>
        <fullName evidence="1 2">Uncharacterized protein</fullName>
    </submittedName>
</protein>
<dbReference type="HOGENOM" id="CLU_1422745_0_0_1"/>
<dbReference type="Pfam" id="PF14854">
    <property type="entry name" value="LURAP"/>
    <property type="match status" value="1"/>
</dbReference>
<gene>
    <name evidence="1" type="ORF">CGI_10025560</name>
</gene>
<dbReference type="EMBL" id="JH817090">
    <property type="protein sequence ID" value="EKC37980.1"/>
    <property type="molecule type" value="Genomic_DNA"/>
</dbReference>
<evidence type="ECO:0000313" key="1">
    <source>
        <dbReference type="EMBL" id="EKC37980.1"/>
    </source>
</evidence>
<accession>K1R9W5</accession>
<organism evidence="1">
    <name type="scientific">Magallana gigas</name>
    <name type="common">Pacific oyster</name>
    <name type="synonym">Crassostrea gigas</name>
    <dbReference type="NCBI Taxonomy" id="29159"/>
    <lineage>
        <taxon>Eukaryota</taxon>
        <taxon>Metazoa</taxon>
        <taxon>Spiralia</taxon>
        <taxon>Lophotrochozoa</taxon>
        <taxon>Mollusca</taxon>
        <taxon>Bivalvia</taxon>
        <taxon>Autobranchia</taxon>
        <taxon>Pteriomorphia</taxon>
        <taxon>Ostreida</taxon>
        <taxon>Ostreoidea</taxon>
        <taxon>Ostreidae</taxon>
        <taxon>Magallana</taxon>
    </lineage>
</organism>
<dbReference type="OMA" id="ACDDVMC"/>
<keyword evidence="3" id="KW-1185">Reference proteome</keyword>
<evidence type="ECO:0000313" key="3">
    <source>
        <dbReference type="Proteomes" id="UP000005408"/>
    </source>
</evidence>
<evidence type="ECO:0000313" key="2">
    <source>
        <dbReference type="EnsemblMetazoa" id="G17176.1:cds"/>
    </source>
</evidence>
<dbReference type="EnsemblMetazoa" id="G17176.3">
    <property type="protein sequence ID" value="G17176.3:cds"/>
    <property type="gene ID" value="G17176"/>
</dbReference>
<name>K1R9W5_MAGGI</name>
<proteinExistence type="predicted"/>
<dbReference type="Proteomes" id="UP000005408">
    <property type="component" value="Unassembled WGS sequence"/>
</dbReference>
<sequence>MEKDSCPEDRITHALSQLKSDLEDIRSQDVKLMKQLLAINSVITSITNPRTRNPISRSATFSCSGKKRPTVKYTKKRACDDVMCNLKNPLVRYGSEPLVIDDDIDKTGSQESVSDLNAESAPAFPLSLSFSGRGSSITLMGSLTEEEEMDDAKYHQILMKNIKLWKKSKSPRNYN</sequence>
<dbReference type="OrthoDB" id="6128029at2759"/>
<reference evidence="1" key="1">
    <citation type="journal article" date="2012" name="Nature">
        <title>The oyster genome reveals stress adaptation and complexity of shell formation.</title>
        <authorList>
            <person name="Zhang G."/>
            <person name="Fang X."/>
            <person name="Guo X."/>
            <person name="Li L."/>
            <person name="Luo R."/>
            <person name="Xu F."/>
            <person name="Yang P."/>
            <person name="Zhang L."/>
            <person name="Wang X."/>
            <person name="Qi H."/>
            <person name="Xiong Z."/>
            <person name="Que H."/>
            <person name="Xie Y."/>
            <person name="Holland P.W."/>
            <person name="Paps J."/>
            <person name="Zhu Y."/>
            <person name="Wu F."/>
            <person name="Chen Y."/>
            <person name="Wang J."/>
            <person name="Peng C."/>
            <person name="Meng J."/>
            <person name="Yang L."/>
            <person name="Liu J."/>
            <person name="Wen B."/>
            <person name="Zhang N."/>
            <person name="Huang Z."/>
            <person name="Zhu Q."/>
            <person name="Feng Y."/>
            <person name="Mount A."/>
            <person name="Hedgecock D."/>
            <person name="Xu Z."/>
            <person name="Liu Y."/>
            <person name="Domazet-Loso T."/>
            <person name="Du Y."/>
            <person name="Sun X."/>
            <person name="Zhang S."/>
            <person name="Liu B."/>
            <person name="Cheng P."/>
            <person name="Jiang X."/>
            <person name="Li J."/>
            <person name="Fan D."/>
            <person name="Wang W."/>
            <person name="Fu W."/>
            <person name="Wang T."/>
            <person name="Wang B."/>
            <person name="Zhang J."/>
            <person name="Peng Z."/>
            <person name="Li Y."/>
            <person name="Li N."/>
            <person name="Wang J."/>
            <person name="Chen M."/>
            <person name="He Y."/>
            <person name="Tan F."/>
            <person name="Song X."/>
            <person name="Zheng Q."/>
            <person name="Huang R."/>
            <person name="Yang H."/>
            <person name="Du X."/>
            <person name="Chen L."/>
            <person name="Yang M."/>
            <person name="Gaffney P.M."/>
            <person name="Wang S."/>
            <person name="Luo L."/>
            <person name="She Z."/>
            <person name="Ming Y."/>
            <person name="Huang W."/>
            <person name="Zhang S."/>
            <person name="Huang B."/>
            <person name="Zhang Y."/>
            <person name="Qu T."/>
            <person name="Ni P."/>
            <person name="Miao G."/>
            <person name="Wang J."/>
            <person name="Wang Q."/>
            <person name="Steinberg C.E."/>
            <person name="Wang H."/>
            <person name="Li N."/>
            <person name="Qian L."/>
            <person name="Zhang G."/>
            <person name="Li Y."/>
            <person name="Yang H."/>
            <person name="Liu X."/>
            <person name="Wang J."/>
            <person name="Yin Y."/>
            <person name="Wang J."/>
        </authorList>
    </citation>
    <scope>NUCLEOTIDE SEQUENCE [LARGE SCALE GENOMIC DNA]</scope>
    <source>
        <strain evidence="1">05x7-T-G4-1.051#20</strain>
    </source>
</reference>
<dbReference type="AlphaFoldDB" id="K1R9W5"/>
<dbReference type="EnsemblMetazoa" id="G17176.1">
    <property type="protein sequence ID" value="G17176.1:cds"/>
    <property type="gene ID" value="G17176"/>
</dbReference>
<dbReference type="InterPro" id="IPR039499">
    <property type="entry name" value="LURA1/LRA25"/>
</dbReference>
<reference evidence="2" key="2">
    <citation type="submission" date="2022-08" db="UniProtKB">
        <authorList>
            <consortium name="EnsemblMetazoa"/>
        </authorList>
    </citation>
    <scope>IDENTIFICATION</scope>
    <source>
        <strain evidence="2">05x7-T-G4-1.051#20</strain>
    </source>
</reference>